<dbReference type="InterPro" id="IPR051089">
    <property type="entry name" value="prtT"/>
</dbReference>
<gene>
    <name evidence="9" type="ORF">PV04_05983</name>
</gene>
<dbReference type="GO" id="GO:0005634">
    <property type="term" value="C:nucleus"/>
    <property type="evidence" value="ECO:0007669"/>
    <property type="project" value="UniProtKB-SubCell"/>
</dbReference>
<dbReference type="Proteomes" id="UP000054266">
    <property type="component" value="Unassembled WGS sequence"/>
</dbReference>
<feature type="domain" description="Zn(2)-C6 fungal-type" evidence="8">
    <location>
        <begin position="15"/>
        <end position="48"/>
    </location>
</feature>
<dbReference type="PANTHER" id="PTHR31845">
    <property type="entry name" value="FINGER DOMAIN PROTEIN, PUTATIVE-RELATED"/>
    <property type="match status" value="1"/>
</dbReference>
<dbReference type="Pfam" id="PF04082">
    <property type="entry name" value="Fungal_trans"/>
    <property type="match status" value="1"/>
</dbReference>
<accession>A0A0D2G3N9</accession>
<keyword evidence="3" id="KW-0805">Transcription regulation</keyword>
<dbReference type="AlphaFoldDB" id="A0A0D2G3N9"/>
<evidence type="ECO:0000313" key="10">
    <source>
        <dbReference type="Proteomes" id="UP000054266"/>
    </source>
</evidence>
<dbReference type="InterPro" id="IPR001138">
    <property type="entry name" value="Zn2Cys6_DnaBD"/>
</dbReference>
<keyword evidence="5" id="KW-0804">Transcription</keyword>
<keyword evidence="4" id="KW-0238">DNA-binding</keyword>
<reference evidence="9 10" key="1">
    <citation type="submission" date="2015-01" db="EMBL/GenBank/DDBJ databases">
        <title>The Genome Sequence of Capronia semiimmersa CBS27337.</title>
        <authorList>
            <consortium name="The Broad Institute Genomics Platform"/>
            <person name="Cuomo C."/>
            <person name="de Hoog S."/>
            <person name="Gorbushina A."/>
            <person name="Stielow B."/>
            <person name="Teixiera M."/>
            <person name="Abouelleil A."/>
            <person name="Chapman S.B."/>
            <person name="Priest M."/>
            <person name="Young S.K."/>
            <person name="Wortman J."/>
            <person name="Nusbaum C."/>
            <person name="Birren B."/>
        </authorList>
    </citation>
    <scope>NUCLEOTIDE SEQUENCE [LARGE SCALE GENOMIC DNA]</scope>
    <source>
        <strain evidence="9 10">CBS 27337</strain>
    </source>
</reference>
<evidence type="ECO:0000256" key="5">
    <source>
        <dbReference type="ARBA" id="ARBA00023163"/>
    </source>
</evidence>
<dbReference type="PANTHER" id="PTHR31845:SF21">
    <property type="entry name" value="REGULATORY PROTEIN LEU3"/>
    <property type="match status" value="1"/>
</dbReference>
<keyword evidence="10" id="KW-1185">Reference proteome</keyword>
<dbReference type="CDD" id="cd12148">
    <property type="entry name" value="fungal_TF_MHR"/>
    <property type="match status" value="1"/>
</dbReference>
<dbReference type="HOGENOM" id="CLU_011455_2_1_1"/>
<sequence>MSNTSEEIKGTRIKACTECRQQKLRCDASKDYSQPCSRCKRFKLDCVVSKNFTRVKRRTKTELQAELELLRKQVGTSTSEEMLKPRPANSHDASSGLPIPPPSVTPTDAYAASQLPVATPSSLVASSGFPIPPRPDDVGVLSATSDQASSTVPQTIQDLTIDAQDIEGCFQLFFDKNLRFLPIFDKPMSPNDCHAASPFLFWTIVVIGSRRYIKDPTLILQLAPKVLDMAKLAIFASERVLSTVQALVILCTWQMPIDTLQKDITPQLAGAMIQLASNVGLHVHGSVQDFSRIPLKYDGHQRSFRTRLWSVCLYTCQRVNNSRGLPPIVLMDTYGHDGYREDPLATLTPNVRFQRKLAQMQSEAILQIDRDALSRKPEVRNIMLGPTINACLSKLATLSLECSSTLDQVLLMSAQLQVSACHLIAPSSAIGDGNLVNLYADACTMIELATELDRQQEIAEYGPTNVNMTWNLAAFIILRVGKSHVRDSLDLKRGQACYFSTINLDKKQSVRPDDISARATMILSQLWTSKMVIKRPDGTPDSLWLRCRNRLGWSLTFDCFWLWRQEFGGQPNPYDAVEDEKTNNSATHSGTWTSPATDCMMGIGWSPDTVFQDFQWPIFDEFLYDSWMGEDSDQTSLAQ</sequence>
<dbReference type="EMBL" id="KN846959">
    <property type="protein sequence ID" value="KIW66674.1"/>
    <property type="molecule type" value="Genomic_DNA"/>
</dbReference>
<dbReference type="CDD" id="cd00067">
    <property type="entry name" value="GAL4"/>
    <property type="match status" value="1"/>
</dbReference>
<dbReference type="Pfam" id="PF00172">
    <property type="entry name" value="Zn_clus"/>
    <property type="match status" value="1"/>
</dbReference>
<dbReference type="STRING" id="5601.A0A0D2G3N9"/>
<evidence type="ECO:0000256" key="2">
    <source>
        <dbReference type="ARBA" id="ARBA00022723"/>
    </source>
</evidence>
<dbReference type="GO" id="GO:0000976">
    <property type="term" value="F:transcription cis-regulatory region binding"/>
    <property type="evidence" value="ECO:0007669"/>
    <property type="project" value="TreeGrafter"/>
</dbReference>
<dbReference type="SUPFAM" id="SSF57701">
    <property type="entry name" value="Zn2/Cys6 DNA-binding domain"/>
    <property type="match status" value="1"/>
</dbReference>
<evidence type="ECO:0000259" key="8">
    <source>
        <dbReference type="PROSITE" id="PS50048"/>
    </source>
</evidence>
<comment type="subcellular location">
    <subcellularLocation>
        <location evidence="1">Nucleus</location>
    </subcellularLocation>
</comment>
<dbReference type="GO" id="GO:0008270">
    <property type="term" value="F:zinc ion binding"/>
    <property type="evidence" value="ECO:0007669"/>
    <property type="project" value="InterPro"/>
</dbReference>
<evidence type="ECO:0000256" key="3">
    <source>
        <dbReference type="ARBA" id="ARBA00023015"/>
    </source>
</evidence>
<keyword evidence="6" id="KW-0539">Nucleus</keyword>
<proteinExistence type="predicted"/>
<dbReference type="Gene3D" id="4.10.240.10">
    <property type="entry name" value="Zn(2)-C6 fungal-type DNA-binding domain"/>
    <property type="match status" value="1"/>
</dbReference>
<evidence type="ECO:0000256" key="1">
    <source>
        <dbReference type="ARBA" id="ARBA00004123"/>
    </source>
</evidence>
<name>A0A0D2G3N9_9EURO</name>
<keyword evidence="2" id="KW-0479">Metal-binding</keyword>
<dbReference type="InterPro" id="IPR036864">
    <property type="entry name" value="Zn2-C6_fun-type_DNA-bd_sf"/>
</dbReference>
<dbReference type="PROSITE" id="PS00463">
    <property type="entry name" value="ZN2_CY6_FUNGAL_1"/>
    <property type="match status" value="1"/>
</dbReference>
<dbReference type="PROSITE" id="PS50048">
    <property type="entry name" value="ZN2_CY6_FUNGAL_2"/>
    <property type="match status" value="1"/>
</dbReference>
<feature type="region of interest" description="Disordered" evidence="7">
    <location>
        <begin position="75"/>
        <end position="108"/>
    </location>
</feature>
<dbReference type="GO" id="GO:0000981">
    <property type="term" value="F:DNA-binding transcription factor activity, RNA polymerase II-specific"/>
    <property type="evidence" value="ECO:0007669"/>
    <property type="project" value="InterPro"/>
</dbReference>
<evidence type="ECO:0000256" key="6">
    <source>
        <dbReference type="ARBA" id="ARBA00023242"/>
    </source>
</evidence>
<dbReference type="SMART" id="SM00066">
    <property type="entry name" value="GAL4"/>
    <property type="match status" value="1"/>
</dbReference>
<evidence type="ECO:0000256" key="4">
    <source>
        <dbReference type="ARBA" id="ARBA00023125"/>
    </source>
</evidence>
<dbReference type="InterPro" id="IPR007219">
    <property type="entry name" value="XnlR_reg_dom"/>
</dbReference>
<evidence type="ECO:0000313" key="9">
    <source>
        <dbReference type="EMBL" id="KIW66674.1"/>
    </source>
</evidence>
<protein>
    <recommendedName>
        <fullName evidence="8">Zn(2)-C6 fungal-type domain-containing protein</fullName>
    </recommendedName>
</protein>
<organism evidence="9 10">
    <name type="scientific">Phialophora macrospora</name>
    <dbReference type="NCBI Taxonomy" id="1851006"/>
    <lineage>
        <taxon>Eukaryota</taxon>
        <taxon>Fungi</taxon>
        <taxon>Dikarya</taxon>
        <taxon>Ascomycota</taxon>
        <taxon>Pezizomycotina</taxon>
        <taxon>Eurotiomycetes</taxon>
        <taxon>Chaetothyriomycetidae</taxon>
        <taxon>Chaetothyriales</taxon>
        <taxon>Herpotrichiellaceae</taxon>
        <taxon>Phialophora</taxon>
    </lineage>
</organism>
<evidence type="ECO:0000256" key="7">
    <source>
        <dbReference type="SAM" id="MobiDB-lite"/>
    </source>
</evidence>